<dbReference type="Proteomes" id="UP001320609">
    <property type="component" value="Unassembled WGS sequence"/>
</dbReference>
<dbReference type="RefSeq" id="WP_240718505.1">
    <property type="nucleotide sequence ID" value="NZ_JAKVTW010000008.1"/>
</dbReference>
<dbReference type="InterPro" id="IPR014710">
    <property type="entry name" value="RmlC-like_jellyroll"/>
</dbReference>
<dbReference type="SUPFAM" id="SSF48613">
    <property type="entry name" value="Heme oxygenase-like"/>
    <property type="match status" value="1"/>
</dbReference>
<dbReference type="Pfam" id="PF07883">
    <property type="entry name" value="Cupin_2"/>
    <property type="match status" value="1"/>
</dbReference>
<dbReference type="Gene3D" id="2.60.120.10">
    <property type="entry name" value="Jelly Rolls"/>
    <property type="match status" value="1"/>
</dbReference>
<dbReference type="CDD" id="cd07002">
    <property type="entry name" value="cupin_SznF-like_C"/>
    <property type="match status" value="1"/>
</dbReference>
<dbReference type="InterPro" id="IPR013096">
    <property type="entry name" value="Cupin_2"/>
</dbReference>
<reference evidence="2 3" key="1">
    <citation type="submission" date="2022-03" db="EMBL/GenBank/DDBJ databases">
        <title>Genomic signatures underlying metal tolerance in selected Arctic bacterial isolates.</title>
        <authorList>
            <person name="Thomas F.A."/>
            <person name="Venkatachalam S."/>
            <person name="Krishnan K.P."/>
        </authorList>
    </citation>
    <scope>NUCLEOTIDE SEQUENCE [LARGE SCALE GENOMIC DNA]</scope>
    <source>
        <strain evidence="2 3">HM116</strain>
    </source>
</reference>
<proteinExistence type="predicted"/>
<sequence length="477" mass="55373">MNSKLNIKENRITEDFSCQNTDLCRDAILSYCSSYLFADNEFRYEKDFYGRRIRPHIAKFLDFSVPANLDEIKTYKVFAANRILFAMNEVDFLMLPTTKFNPEDFKERYSGEKSAQAYLAMPFLEKYLFDFLDKEILISQNWSEVSVYKYFMSFIQEASEIKDLPSAEAIRNSKNPEAAAKDWLVQLAPDFLIESSPMARYTSGNYGELASSLFKVIIDELGYGEHEKKHSSLYQQTMISANLDPEPHKYWQYYLNGSLLLANYYNCITRNKCNFFKYLGAIFLAETSFIKSCEVWKKVLKQAIPNLDVKYFNEHCHIDVDHSRMVLESLVLPAIRKYGDFAACEIVKGFEQAKFIGNIAEEDFVKQIQWKDKSDNNKELHNQIFTKVKSQFEKGNIDMAFLDEPINELSITHSHDGDELCHIVSGEMEFLNGFKQSTILKEGDGIVIERNRLHGALINSENCEYEIYSIGDIKKWT</sequence>
<dbReference type="EMBL" id="JAKVTW010000008">
    <property type="protein sequence ID" value="MCH4812151.1"/>
    <property type="molecule type" value="Genomic_DNA"/>
</dbReference>
<accession>A0ABS9S7R1</accession>
<feature type="domain" description="Cupin type-2" evidence="1">
    <location>
        <begin position="410"/>
        <end position="461"/>
    </location>
</feature>
<name>A0ABS9S7R1_9GAMM</name>
<dbReference type="InterPro" id="IPR011051">
    <property type="entry name" value="RmlC_Cupin_sf"/>
</dbReference>
<dbReference type="Gene3D" id="1.20.910.10">
    <property type="entry name" value="Heme oxygenase-like"/>
    <property type="match status" value="1"/>
</dbReference>
<dbReference type="SUPFAM" id="SSF51182">
    <property type="entry name" value="RmlC-like cupins"/>
    <property type="match status" value="1"/>
</dbReference>
<comment type="caution">
    <text evidence="2">The sequence shown here is derived from an EMBL/GenBank/DDBJ whole genome shotgun (WGS) entry which is preliminary data.</text>
</comment>
<dbReference type="Pfam" id="PF14518">
    <property type="entry name" value="Haem_oxygenas_2"/>
    <property type="match status" value="1"/>
</dbReference>
<dbReference type="InterPro" id="IPR016084">
    <property type="entry name" value="Haem_Oase-like_multi-hlx"/>
</dbReference>
<organism evidence="2 3">
    <name type="scientific">Vreelandella neptunia</name>
    <dbReference type="NCBI Taxonomy" id="115551"/>
    <lineage>
        <taxon>Bacteria</taxon>
        <taxon>Pseudomonadati</taxon>
        <taxon>Pseudomonadota</taxon>
        <taxon>Gammaproteobacteria</taxon>
        <taxon>Oceanospirillales</taxon>
        <taxon>Halomonadaceae</taxon>
        <taxon>Vreelandella</taxon>
    </lineage>
</organism>
<protein>
    <submittedName>
        <fullName evidence="2">Iron-containing redox enzyme family protein</fullName>
    </submittedName>
</protein>
<evidence type="ECO:0000259" key="1">
    <source>
        <dbReference type="Pfam" id="PF07883"/>
    </source>
</evidence>
<gene>
    <name evidence="2" type="ORF">MLE19_12470</name>
</gene>
<evidence type="ECO:0000313" key="3">
    <source>
        <dbReference type="Proteomes" id="UP001320609"/>
    </source>
</evidence>
<dbReference type="SMART" id="SM01236">
    <property type="entry name" value="Haem_oxygenase_2"/>
    <property type="match status" value="1"/>
</dbReference>
<keyword evidence="3" id="KW-1185">Reference proteome</keyword>
<evidence type="ECO:0000313" key="2">
    <source>
        <dbReference type="EMBL" id="MCH4812151.1"/>
    </source>
</evidence>